<dbReference type="InterPro" id="IPR027417">
    <property type="entry name" value="P-loop_NTPase"/>
</dbReference>
<dbReference type="InterPro" id="IPR058852">
    <property type="entry name" value="HTH_77"/>
</dbReference>
<dbReference type="AlphaFoldDB" id="A0A495W7P0"/>
<dbReference type="SUPFAM" id="SSF48452">
    <property type="entry name" value="TPR-like"/>
    <property type="match status" value="3"/>
</dbReference>
<dbReference type="SUPFAM" id="SSF46894">
    <property type="entry name" value="C-terminal effector domain of the bipartite response regulators"/>
    <property type="match status" value="1"/>
</dbReference>
<dbReference type="Pfam" id="PF03704">
    <property type="entry name" value="BTAD"/>
    <property type="match status" value="1"/>
</dbReference>
<dbReference type="InterPro" id="IPR001867">
    <property type="entry name" value="OmpR/PhoB-type_DNA-bd"/>
</dbReference>
<evidence type="ECO:0000256" key="3">
    <source>
        <dbReference type="PROSITE-ProRule" id="PRU01091"/>
    </source>
</evidence>
<keyword evidence="7" id="KW-1185">Reference proteome</keyword>
<name>A0A495W7P0_9PSEU</name>
<dbReference type="CDD" id="cd15831">
    <property type="entry name" value="BTAD"/>
    <property type="match status" value="1"/>
</dbReference>
<accession>A0A495W7P0</accession>
<gene>
    <name evidence="6" type="ORF">C8E97_6421</name>
</gene>
<comment type="similarity">
    <text evidence="1">Belongs to the AfsR/DnrI/RedD regulatory family.</text>
</comment>
<dbReference type="SMART" id="SM01043">
    <property type="entry name" value="BTAD"/>
    <property type="match status" value="1"/>
</dbReference>
<protein>
    <submittedName>
        <fullName evidence="6">Putative ATPase</fullName>
    </submittedName>
</protein>
<dbReference type="PANTHER" id="PTHR47691:SF3">
    <property type="entry name" value="HTH-TYPE TRANSCRIPTIONAL REGULATOR RV0890C-RELATED"/>
    <property type="match status" value="1"/>
</dbReference>
<dbReference type="InterPro" id="IPR041664">
    <property type="entry name" value="AAA_16"/>
</dbReference>
<dbReference type="PROSITE" id="PS51755">
    <property type="entry name" value="OMPR_PHOB"/>
    <property type="match status" value="1"/>
</dbReference>
<dbReference type="OrthoDB" id="9812579at2"/>
<sequence>MRFGVLGPLAVWAADGTPVRVPEVKVRALLAHLLVAEGEPVSVERLGRTLWGGRPPGNPANTLQTKVSALRRVLGRDVVTREPPGYALRVDAASSDLLDFRARLAVRDYDGALALWRGEPLAEFGDEPFAVGFARRLAEERLTAVEDRAEARLASGLPVSLADEVARHPLRERLRGLHMRALYFAGRQVEALESYADLRRRLADEQGLEPGPELVAVHRALLDHDVPRPRTNLPAAVTALVGRAGAVREVGALVAASRLVTLTGPGGVGKTRLAVEVARAVADAGDGCAWLVELAGLDRADPAGLDPVATAIAGALGIREDAAGGFAPPAPATPPAPTTPPAPATPIALATPPTTPATSPASGAPPAPGALTAPLAPAAPDRLADRVAEVVRDRELLLVLDNCERLVEPVARLVSRLLRAAPGLRVLATSQEPLGLAAETVWAVPPLDLPDAVRLFAARATAAAPGFTLGPHNEDTVAAICRRLDGLPLALELAATRVRALGVEALLDRLADRFRLLATGHRDAPPRQRTLRALIDWSWDLLTEPERTVLRRLSVTVEGCDLEAAEAICAGGDVRPDDVLDLLTGLVNRSLVVAPDHGPHPRYRLLESVSDYGRERLRDAGEHDAVRARHAAHYRSLAERADPELRGPDQLTWLRRLDADTANLRAALDLAPGFAPSLAWYWFLRGRVHEARRHLTGPWRTGFTVLAGHAVEPFDADAVTDPRARWFLGYVLSTVGDMATGERLTERAYAEFRARGDDWGAAAALCDRFSQAMTRGDFAAARDAAARAARTFAELGDRWGRLQAAFALGTLAQLTGDYAEAARVHEEGLRLAEELQSWPEVSYTLSWLGRVALLRKDFARARACHERARALAADQGFSPARVYAEIGLALGARREGLLDEAERLLLRVHEWHRQVGFEAGATLVLAERGFVAELRGDAETARALQERGLELARRTGDPRAIALGLEGLAGAEALAGRHAEAARLLGLAAAHRRSVGVPLPAAERGDVDRITAAARAALGDRRFDLAHRQGLAELDGADRQPRRGGQVQR</sequence>
<dbReference type="PANTHER" id="PTHR47691">
    <property type="entry name" value="REGULATOR-RELATED"/>
    <property type="match status" value="1"/>
</dbReference>
<keyword evidence="2 3" id="KW-0238">DNA-binding</keyword>
<dbReference type="EMBL" id="RBXO01000001">
    <property type="protein sequence ID" value="RKT57696.1"/>
    <property type="molecule type" value="Genomic_DNA"/>
</dbReference>
<dbReference type="InterPro" id="IPR011990">
    <property type="entry name" value="TPR-like_helical_dom_sf"/>
</dbReference>
<dbReference type="RefSeq" id="WP_121009703.1">
    <property type="nucleotide sequence ID" value="NZ_RBXO01000001.1"/>
</dbReference>
<comment type="caution">
    <text evidence="6">The sequence shown here is derived from an EMBL/GenBank/DDBJ whole genome shotgun (WGS) entry which is preliminary data.</text>
</comment>
<dbReference type="InterPro" id="IPR036388">
    <property type="entry name" value="WH-like_DNA-bd_sf"/>
</dbReference>
<organism evidence="6 7">
    <name type="scientific">Saccharothrix australiensis</name>
    <dbReference type="NCBI Taxonomy" id="2072"/>
    <lineage>
        <taxon>Bacteria</taxon>
        <taxon>Bacillati</taxon>
        <taxon>Actinomycetota</taxon>
        <taxon>Actinomycetes</taxon>
        <taxon>Pseudonocardiales</taxon>
        <taxon>Pseudonocardiaceae</taxon>
        <taxon>Saccharothrix</taxon>
    </lineage>
</organism>
<dbReference type="Proteomes" id="UP000282084">
    <property type="component" value="Unassembled WGS sequence"/>
</dbReference>
<feature type="compositionally biased region" description="Low complexity" evidence="4">
    <location>
        <begin position="345"/>
        <end position="362"/>
    </location>
</feature>
<dbReference type="GO" id="GO:0003677">
    <property type="term" value="F:DNA binding"/>
    <property type="evidence" value="ECO:0007669"/>
    <property type="project" value="UniProtKB-UniRule"/>
</dbReference>
<dbReference type="GO" id="GO:0006355">
    <property type="term" value="P:regulation of DNA-templated transcription"/>
    <property type="evidence" value="ECO:0007669"/>
    <property type="project" value="InterPro"/>
</dbReference>
<evidence type="ECO:0000313" key="7">
    <source>
        <dbReference type="Proteomes" id="UP000282084"/>
    </source>
</evidence>
<feature type="compositionally biased region" description="Pro residues" evidence="4">
    <location>
        <begin position="328"/>
        <end position="344"/>
    </location>
</feature>
<dbReference type="Pfam" id="PF13191">
    <property type="entry name" value="AAA_16"/>
    <property type="match status" value="1"/>
</dbReference>
<dbReference type="InterPro" id="IPR016032">
    <property type="entry name" value="Sig_transdc_resp-reg_C-effctor"/>
</dbReference>
<dbReference type="SUPFAM" id="SSF52540">
    <property type="entry name" value="P-loop containing nucleoside triphosphate hydrolases"/>
    <property type="match status" value="1"/>
</dbReference>
<feature type="domain" description="OmpR/PhoB-type" evidence="5">
    <location>
        <begin position="1"/>
        <end position="90"/>
    </location>
</feature>
<reference evidence="6 7" key="1">
    <citation type="submission" date="2018-10" db="EMBL/GenBank/DDBJ databases">
        <title>Sequencing the genomes of 1000 actinobacteria strains.</title>
        <authorList>
            <person name="Klenk H.-P."/>
        </authorList>
    </citation>
    <scope>NUCLEOTIDE SEQUENCE [LARGE SCALE GENOMIC DNA]</scope>
    <source>
        <strain evidence="6 7">DSM 43800</strain>
    </source>
</reference>
<feature type="DNA-binding region" description="OmpR/PhoB-type" evidence="3">
    <location>
        <begin position="1"/>
        <end position="90"/>
    </location>
</feature>
<dbReference type="Gene3D" id="1.10.10.10">
    <property type="entry name" value="Winged helix-like DNA-binding domain superfamily/Winged helix DNA-binding domain"/>
    <property type="match status" value="1"/>
</dbReference>
<evidence type="ECO:0000313" key="6">
    <source>
        <dbReference type="EMBL" id="RKT57696.1"/>
    </source>
</evidence>
<evidence type="ECO:0000256" key="1">
    <source>
        <dbReference type="ARBA" id="ARBA00005820"/>
    </source>
</evidence>
<evidence type="ECO:0000259" key="5">
    <source>
        <dbReference type="PROSITE" id="PS51755"/>
    </source>
</evidence>
<dbReference type="Gene3D" id="1.25.40.10">
    <property type="entry name" value="Tetratricopeptide repeat domain"/>
    <property type="match status" value="2"/>
</dbReference>
<proteinExistence type="inferred from homology"/>
<dbReference type="InterPro" id="IPR005158">
    <property type="entry name" value="BTAD"/>
</dbReference>
<dbReference type="SMART" id="SM00862">
    <property type="entry name" value="Trans_reg_C"/>
    <property type="match status" value="1"/>
</dbReference>
<dbReference type="Pfam" id="PF25872">
    <property type="entry name" value="HTH_77"/>
    <property type="match status" value="1"/>
</dbReference>
<evidence type="ECO:0000256" key="4">
    <source>
        <dbReference type="SAM" id="MobiDB-lite"/>
    </source>
</evidence>
<feature type="region of interest" description="Disordered" evidence="4">
    <location>
        <begin position="324"/>
        <end position="375"/>
    </location>
</feature>
<dbReference type="GO" id="GO:0000160">
    <property type="term" value="P:phosphorelay signal transduction system"/>
    <property type="evidence" value="ECO:0007669"/>
    <property type="project" value="InterPro"/>
</dbReference>
<evidence type="ECO:0000256" key="2">
    <source>
        <dbReference type="ARBA" id="ARBA00023125"/>
    </source>
</evidence>